<evidence type="ECO:0000256" key="6">
    <source>
        <dbReference type="ARBA" id="ARBA00023004"/>
    </source>
</evidence>
<dbReference type="InterPro" id="IPR012910">
    <property type="entry name" value="Plug_dom"/>
</dbReference>
<protein>
    <submittedName>
        <fullName evidence="16">TonB-dependent receptor</fullName>
    </submittedName>
</protein>
<accession>A0A5B0WN53</accession>
<feature type="signal peptide" evidence="13">
    <location>
        <begin position="1"/>
        <end position="32"/>
    </location>
</feature>
<dbReference type="SUPFAM" id="SSF56935">
    <property type="entry name" value="Porins"/>
    <property type="match status" value="1"/>
</dbReference>
<evidence type="ECO:0000259" key="15">
    <source>
        <dbReference type="Pfam" id="PF07715"/>
    </source>
</evidence>
<keyword evidence="5 11" id="KW-0812">Transmembrane</keyword>
<keyword evidence="10 11" id="KW-0998">Cell outer membrane</keyword>
<dbReference type="Proteomes" id="UP000323708">
    <property type="component" value="Unassembled WGS sequence"/>
</dbReference>
<evidence type="ECO:0000256" key="7">
    <source>
        <dbReference type="ARBA" id="ARBA00023065"/>
    </source>
</evidence>
<dbReference type="PROSITE" id="PS52016">
    <property type="entry name" value="TONB_DEPENDENT_REC_3"/>
    <property type="match status" value="1"/>
</dbReference>
<dbReference type="InterPro" id="IPR039426">
    <property type="entry name" value="TonB-dep_rcpt-like"/>
</dbReference>
<keyword evidence="13" id="KW-0732">Signal</keyword>
<evidence type="ECO:0000313" key="16">
    <source>
        <dbReference type="EMBL" id="KAA1188412.1"/>
    </source>
</evidence>
<keyword evidence="3 11" id="KW-1134">Transmembrane beta strand</keyword>
<comment type="subcellular location">
    <subcellularLocation>
        <location evidence="1 11">Cell outer membrane</location>
        <topology evidence="1 11">Multi-pass membrane protein</topology>
    </subcellularLocation>
</comment>
<evidence type="ECO:0000256" key="3">
    <source>
        <dbReference type="ARBA" id="ARBA00022452"/>
    </source>
</evidence>
<comment type="caution">
    <text evidence="16">The sequence shown here is derived from an EMBL/GenBank/DDBJ whole genome shotgun (WGS) entry which is preliminary data.</text>
</comment>
<dbReference type="GO" id="GO:0006826">
    <property type="term" value="P:iron ion transport"/>
    <property type="evidence" value="ECO:0007669"/>
    <property type="project" value="UniProtKB-KW"/>
</dbReference>
<keyword evidence="16" id="KW-0675">Receptor</keyword>
<evidence type="ECO:0000256" key="9">
    <source>
        <dbReference type="ARBA" id="ARBA00023136"/>
    </source>
</evidence>
<name>A0A5B0WN53_9GAMM</name>
<keyword evidence="9 11" id="KW-0472">Membrane</keyword>
<evidence type="ECO:0000256" key="11">
    <source>
        <dbReference type="PROSITE-ProRule" id="PRU01360"/>
    </source>
</evidence>
<gene>
    <name evidence="16" type="ORF">F0M18_18115</name>
</gene>
<evidence type="ECO:0000256" key="10">
    <source>
        <dbReference type="ARBA" id="ARBA00023237"/>
    </source>
</evidence>
<evidence type="ECO:0000256" key="13">
    <source>
        <dbReference type="SAM" id="SignalP"/>
    </source>
</evidence>
<dbReference type="Gene3D" id="2.40.170.20">
    <property type="entry name" value="TonB-dependent receptor, beta-barrel domain"/>
    <property type="match status" value="1"/>
</dbReference>
<keyword evidence="2 11" id="KW-0813">Transport</keyword>
<evidence type="ECO:0000256" key="4">
    <source>
        <dbReference type="ARBA" id="ARBA00022496"/>
    </source>
</evidence>
<dbReference type="AlphaFoldDB" id="A0A5B0WN53"/>
<dbReference type="PANTHER" id="PTHR32552">
    <property type="entry name" value="FERRICHROME IRON RECEPTOR-RELATED"/>
    <property type="match status" value="1"/>
</dbReference>
<evidence type="ECO:0000256" key="1">
    <source>
        <dbReference type="ARBA" id="ARBA00004571"/>
    </source>
</evidence>
<evidence type="ECO:0000313" key="17">
    <source>
        <dbReference type="Proteomes" id="UP000323708"/>
    </source>
</evidence>
<evidence type="ECO:0000256" key="12">
    <source>
        <dbReference type="RuleBase" id="RU003357"/>
    </source>
</evidence>
<dbReference type="GO" id="GO:0009279">
    <property type="term" value="C:cell outer membrane"/>
    <property type="evidence" value="ECO:0007669"/>
    <property type="project" value="UniProtKB-SubCell"/>
</dbReference>
<keyword evidence="8 12" id="KW-0798">TonB box</keyword>
<dbReference type="InterPro" id="IPR000531">
    <property type="entry name" value="Beta-barrel_TonB"/>
</dbReference>
<dbReference type="Pfam" id="PF00593">
    <property type="entry name" value="TonB_dep_Rec_b-barrel"/>
    <property type="match status" value="1"/>
</dbReference>
<evidence type="ECO:0000259" key="14">
    <source>
        <dbReference type="Pfam" id="PF00593"/>
    </source>
</evidence>
<feature type="domain" description="TonB-dependent receptor-like beta-barrel" evidence="14">
    <location>
        <begin position="311"/>
        <end position="705"/>
    </location>
</feature>
<keyword evidence="6" id="KW-0408">Iron</keyword>
<reference evidence="16 17" key="1">
    <citation type="submission" date="2019-09" db="EMBL/GenBank/DDBJ databases">
        <authorList>
            <person name="Chen X.-Y."/>
        </authorList>
    </citation>
    <scope>NUCLEOTIDE SEQUENCE [LARGE SCALE GENOMIC DNA]</scope>
    <source>
        <strain evidence="16 17">NY5</strain>
    </source>
</reference>
<dbReference type="Pfam" id="PF07715">
    <property type="entry name" value="Plug"/>
    <property type="match status" value="1"/>
</dbReference>
<organism evidence="16 17">
    <name type="scientific">Pseudohalioglobus sediminis</name>
    <dbReference type="NCBI Taxonomy" id="2606449"/>
    <lineage>
        <taxon>Bacteria</taxon>
        <taxon>Pseudomonadati</taxon>
        <taxon>Pseudomonadota</taxon>
        <taxon>Gammaproteobacteria</taxon>
        <taxon>Cellvibrionales</taxon>
        <taxon>Halieaceae</taxon>
        <taxon>Pseudohalioglobus</taxon>
    </lineage>
</organism>
<dbReference type="PANTHER" id="PTHR32552:SF81">
    <property type="entry name" value="TONB-DEPENDENT OUTER MEMBRANE RECEPTOR"/>
    <property type="match status" value="1"/>
</dbReference>
<comment type="similarity">
    <text evidence="11 12">Belongs to the TonB-dependent receptor family.</text>
</comment>
<sequence>MKRSPGRFRLHPLTRAIALATATAPVVAPAIAQDQGGPVLEEVIVTATKREVNMQDLAQSVQAFNTEQISKLGLDNMSDLLRAIPSMSTVTTSPGRNEVVFRGISTGSGEWRTDSGSAVYLGDVPMTSATQAVDPRNVDIERVEALPGPQGTLFGSSSQSGALRIIPNRPDFSGTYGAVDVGGTYMEEGDPGHKLEGWVNLPIIEDRLAVRAAAFDVKTGGFIDNIYGTNIFSDDDNADVVEDDFNEWTQSGVRISALWSVTEGWDAELMLMQQSQKSEGDWKSDPNAEGVGELEIVRFHKDEREDDWWITSLTVTGDVGFAEFKSITSYLDREITYEFDGNIDGQIRAQSVRTPGEYIYYNVWYDTGFHPETAVNDQTAERFTQEFRLASYGDSRLQWMLGAFYEKTDDAWEYAFARVENLRDTPFGQYWDLGNYIPDTDDWYAEDYKATTEQIAVFGEMNYQFTDNLSATVGARWFEYDRDREEFKSWPEGNPYDTDIYEGTDDDTLFKFAVNYDLSDDKMVYLLYSEGFRLGGHNSIKNPSSRLPDTYDPDKLTNYEAGLKSEWLDNSLQWNISGYLMEWSDIQRGITDPDDWTANGTVNMGDADIMGIETTLAYQITNNLRVDASYAWSDSELQDDYWASDTFDLSDPGQDWQLGADGQELAIAPPSKWWIGLEYNMPALIGGMDGWVRYDHSWRDEMYHDWWNAMNAETGYGGRKLLDEADEGSLQLGLVAEGNWAVTLSVWNIWDDRNAQWIDSGYDGRFGPNGTWSDVGRYVNMPGYNRPREFELTFRKDFSF</sequence>
<dbReference type="RefSeq" id="WP_149612877.1">
    <property type="nucleotide sequence ID" value="NZ_VTUX01000010.1"/>
</dbReference>
<proteinExistence type="inferred from homology"/>
<evidence type="ECO:0000256" key="2">
    <source>
        <dbReference type="ARBA" id="ARBA00022448"/>
    </source>
</evidence>
<dbReference type="InterPro" id="IPR036942">
    <property type="entry name" value="Beta-barrel_TonB_sf"/>
</dbReference>
<evidence type="ECO:0000256" key="5">
    <source>
        <dbReference type="ARBA" id="ARBA00022692"/>
    </source>
</evidence>
<keyword evidence="17" id="KW-1185">Reference proteome</keyword>
<feature type="chain" id="PRO_5022779798" evidence="13">
    <location>
        <begin position="33"/>
        <end position="800"/>
    </location>
</feature>
<keyword evidence="7" id="KW-0406">Ion transport</keyword>
<keyword evidence="4" id="KW-0410">Iron transport</keyword>
<evidence type="ECO:0000256" key="8">
    <source>
        <dbReference type="ARBA" id="ARBA00023077"/>
    </source>
</evidence>
<feature type="domain" description="TonB-dependent receptor plug" evidence="15">
    <location>
        <begin position="55"/>
        <end position="161"/>
    </location>
</feature>
<dbReference type="EMBL" id="VTUX01000010">
    <property type="protein sequence ID" value="KAA1188412.1"/>
    <property type="molecule type" value="Genomic_DNA"/>
</dbReference>